<dbReference type="GeneID" id="38138262"/>
<evidence type="ECO:0000313" key="2">
    <source>
        <dbReference type="Proteomes" id="UP000253729"/>
    </source>
</evidence>
<keyword evidence="2" id="KW-1185">Reference proteome</keyword>
<organism evidence="1 2">
    <name type="scientific">Aspergillus welwitschiae</name>
    <dbReference type="NCBI Taxonomy" id="1341132"/>
    <lineage>
        <taxon>Eukaryota</taxon>
        <taxon>Fungi</taxon>
        <taxon>Dikarya</taxon>
        <taxon>Ascomycota</taxon>
        <taxon>Pezizomycotina</taxon>
        <taxon>Eurotiomycetes</taxon>
        <taxon>Eurotiomycetidae</taxon>
        <taxon>Eurotiales</taxon>
        <taxon>Aspergillaceae</taxon>
        <taxon>Aspergillus</taxon>
        <taxon>Aspergillus subgen. Circumdati</taxon>
    </lineage>
</organism>
<gene>
    <name evidence="1" type="ORF">BDQ94DRAFT_164098</name>
</gene>
<sequence length="199" mass="22752">MVLQVVNHLDYPSQLILSQSNRYSRSTVEVEKPTTVEQKLSYLYEFANKQVSGKGLKQHTENNRRFCPTCGVRKGIYQTGQVIRIKKHDHFLCCLCWEICKYGLYCRVCSRCEDCLQRTMANSSTEPAVSEQLREDSRCPNCLEHRFRYLGDPEPNLSASAKDMLLQLPLSLKMAASEGCYGMIPSPEWLEEDIAEGIS</sequence>
<dbReference type="AlphaFoldDB" id="A0A3F3PIW9"/>
<dbReference type="Proteomes" id="UP000253729">
    <property type="component" value="Unassembled WGS sequence"/>
</dbReference>
<reference evidence="1 2" key="1">
    <citation type="submission" date="2018-07" db="EMBL/GenBank/DDBJ databases">
        <title>The genomes of Aspergillus section Nigri reveals drivers in fungal speciation.</title>
        <authorList>
            <consortium name="DOE Joint Genome Institute"/>
            <person name="Vesth T.C."/>
            <person name="Nybo J."/>
            <person name="Theobald S."/>
            <person name="Brandl J."/>
            <person name="Frisvad J.C."/>
            <person name="Nielsen K.F."/>
            <person name="Lyhne E.K."/>
            <person name="Kogle M.E."/>
            <person name="Kuo A."/>
            <person name="Riley R."/>
            <person name="Clum A."/>
            <person name="Nolan M."/>
            <person name="Lipzen A."/>
            <person name="Salamov A."/>
            <person name="Henrissat B."/>
            <person name="Wiebenga A."/>
            <person name="De vries R.P."/>
            <person name="Grigoriev I.V."/>
            <person name="Mortensen U.H."/>
            <person name="Andersen M.R."/>
            <person name="Baker S.E."/>
        </authorList>
    </citation>
    <scope>NUCLEOTIDE SEQUENCE [LARGE SCALE GENOMIC DNA]</scope>
    <source>
        <strain evidence="1 2">CBS 139.54b</strain>
    </source>
</reference>
<proteinExistence type="predicted"/>
<protein>
    <submittedName>
        <fullName evidence="1">Uncharacterized protein</fullName>
    </submittedName>
</protein>
<name>A0A3F3PIW9_9EURO</name>
<dbReference type="RefSeq" id="XP_026619926.1">
    <property type="nucleotide sequence ID" value="XM_026769906.1"/>
</dbReference>
<accession>A0A3F3PIW9</accession>
<evidence type="ECO:0000313" key="1">
    <source>
        <dbReference type="EMBL" id="RDH26904.1"/>
    </source>
</evidence>
<dbReference type="EMBL" id="KZ852110">
    <property type="protein sequence ID" value="RDH26904.1"/>
    <property type="molecule type" value="Genomic_DNA"/>
</dbReference>